<name>I7MDU8_TETTS</name>
<dbReference type="AlphaFoldDB" id="I7MDU8"/>
<dbReference type="SUPFAM" id="SSF53697">
    <property type="entry name" value="SIS domain"/>
    <property type="match status" value="1"/>
</dbReference>
<dbReference type="OrthoDB" id="311172at2759"/>
<dbReference type="GO" id="GO:0005654">
    <property type="term" value="C:nucleoplasm"/>
    <property type="evidence" value="ECO:0007669"/>
    <property type="project" value="TreeGrafter"/>
</dbReference>
<dbReference type="PROSITE" id="PS51464">
    <property type="entry name" value="SIS"/>
    <property type="match status" value="1"/>
</dbReference>
<evidence type="ECO:0000313" key="3">
    <source>
        <dbReference type="EMBL" id="EAR90987.1"/>
    </source>
</evidence>
<dbReference type="GeneID" id="7839544"/>
<dbReference type="GO" id="GO:0070095">
    <property type="term" value="F:fructose-6-phosphate binding"/>
    <property type="evidence" value="ECO:0007669"/>
    <property type="project" value="TreeGrafter"/>
</dbReference>
<dbReference type="eggNOG" id="ENOG502SG7C">
    <property type="taxonomic scope" value="Eukaryota"/>
</dbReference>
<keyword evidence="1" id="KW-0119">Carbohydrate metabolism</keyword>
<dbReference type="PANTHER" id="PTHR10088:SF4">
    <property type="entry name" value="GLUCOKINASE REGULATORY PROTEIN"/>
    <property type="match status" value="1"/>
</dbReference>
<dbReference type="InParanoid" id="I7MDU8"/>
<dbReference type="GO" id="GO:1901135">
    <property type="term" value="P:carbohydrate derivative metabolic process"/>
    <property type="evidence" value="ECO:0007669"/>
    <property type="project" value="InterPro"/>
</dbReference>
<organism evidence="3 4">
    <name type="scientific">Tetrahymena thermophila (strain SB210)</name>
    <dbReference type="NCBI Taxonomy" id="312017"/>
    <lineage>
        <taxon>Eukaryota</taxon>
        <taxon>Sar</taxon>
        <taxon>Alveolata</taxon>
        <taxon>Ciliophora</taxon>
        <taxon>Intramacronucleata</taxon>
        <taxon>Oligohymenophorea</taxon>
        <taxon>Hymenostomatida</taxon>
        <taxon>Tetrahymenina</taxon>
        <taxon>Tetrahymenidae</taxon>
        <taxon>Tetrahymena</taxon>
    </lineage>
</organism>
<reference evidence="4" key="1">
    <citation type="journal article" date="2006" name="PLoS Biol.">
        <title>Macronuclear genome sequence of the ciliate Tetrahymena thermophila, a model eukaryote.</title>
        <authorList>
            <person name="Eisen J.A."/>
            <person name="Coyne R.S."/>
            <person name="Wu M."/>
            <person name="Wu D."/>
            <person name="Thiagarajan M."/>
            <person name="Wortman J.R."/>
            <person name="Badger J.H."/>
            <person name="Ren Q."/>
            <person name="Amedeo P."/>
            <person name="Jones K.M."/>
            <person name="Tallon L.J."/>
            <person name="Delcher A.L."/>
            <person name="Salzberg S.L."/>
            <person name="Silva J.C."/>
            <person name="Haas B.J."/>
            <person name="Majoros W.H."/>
            <person name="Farzad M."/>
            <person name="Carlton J.M."/>
            <person name="Smith R.K. Jr."/>
            <person name="Garg J."/>
            <person name="Pearlman R.E."/>
            <person name="Karrer K.M."/>
            <person name="Sun L."/>
            <person name="Manning G."/>
            <person name="Elde N.C."/>
            <person name="Turkewitz A.P."/>
            <person name="Asai D.J."/>
            <person name="Wilkes D.E."/>
            <person name="Wang Y."/>
            <person name="Cai H."/>
            <person name="Collins K."/>
            <person name="Stewart B.A."/>
            <person name="Lee S.R."/>
            <person name="Wilamowska K."/>
            <person name="Weinberg Z."/>
            <person name="Ruzzo W.L."/>
            <person name="Wloga D."/>
            <person name="Gaertig J."/>
            <person name="Frankel J."/>
            <person name="Tsao C.-C."/>
            <person name="Gorovsky M.A."/>
            <person name="Keeling P.J."/>
            <person name="Waller R.F."/>
            <person name="Patron N.J."/>
            <person name="Cherry J.M."/>
            <person name="Stover N.A."/>
            <person name="Krieger C.J."/>
            <person name="del Toro C."/>
            <person name="Ryder H.F."/>
            <person name="Williamson S.C."/>
            <person name="Barbeau R.A."/>
            <person name="Hamilton E.P."/>
            <person name="Orias E."/>
        </authorList>
    </citation>
    <scope>NUCLEOTIDE SEQUENCE [LARGE SCALE GENOMIC DNA]</scope>
    <source>
        <strain evidence="4">SB210</strain>
    </source>
</reference>
<dbReference type="HOGENOM" id="CLU_523260_0_0_1"/>
<dbReference type="InterPro" id="IPR046348">
    <property type="entry name" value="SIS_dom_sf"/>
</dbReference>
<dbReference type="KEGG" id="tet:TTHERM_00145930"/>
<protein>
    <submittedName>
        <fullName evidence="3">SIS domain protein</fullName>
    </submittedName>
</protein>
<dbReference type="Pfam" id="PF22645">
    <property type="entry name" value="GKRP_SIS_N"/>
    <property type="match status" value="1"/>
</dbReference>
<evidence type="ECO:0000313" key="4">
    <source>
        <dbReference type="Proteomes" id="UP000009168"/>
    </source>
</evidence>
<evidence type="ECO:0000259" key="2">
    <source>
        <dbReference type="PROSITE" id="PS51464"/>
    </source>
</evidence>
<sequence length="583" mass="66445">MLKNISQQAKSQAAEFLALGDQFRLGDLPTEQQAPETINLAENSKDNLPKAVEQVKKLDIITLNTLTSKVVELEAMYKAVSDTFESGNKVYLCGCGATGRLSLALEQIFRQEVTHLKKDALKESVVSLMAGGDLALIKSVEDFEDHPEYAVQHMKDLQFGPNDLLIASTEGGETPWVIGATNYASEFSSRKPYFLYCNPDDKLKVQRSKEVIANPKINKINLTVGPMAITGSTRMQSTTILMYAIGLAIFHCHHLTGATKEEADSTFVIQATNKLNVFTEHFKNTNTGSLLSPLTEFESTIYKENNFIFYETTSYFGLSVLTDTTERSPTFSLFPFENQQDINQKDFQPSLCHLLMIEDPNQPYTLKEGETMVQRAWFDMLGGRQIRGLDSAYFQKYEQKVATKRALGYNFSPEIVELRRSYCPKNSNHYFFAVQRVVSNEGKVTLRFSIKEDKSNKEVVFSEFDLSPFQNRRLDESIFLKILLNTHSTLVMCRLDKVKSNIMIWVRPSNLKLIDRSIRYIQYFINDRAEELKKINLEAFNSINYDLICEALFSESETLEYGQAIVLKTTKRILRDMFDINDN</sequence>
<dbReference type="PANTHER" id="PTHR10088">
    <property type="entry name" value="GLUCOKINASE REGULATORY PROTEIN"/>
    <property type="match status" value="1"/>
</dbReference>
<feature type="domain" description="SIS" evidence="2">
    <location>
        <begin position="80"/>
        <end position="255"/>
    </location>
</feature>
<dbReference type="InterPro" id="IPR040190">
    <property type="entry name" value="MURQ/GCKR"/>
</dbReference>
<dbReference type="InterPro" id="IPR001347">
    <property type="entry name" value="SIS_dom"/>
</dbReference>
<dbReference type="OMA" id="YFLYCNP"/>
<dbReference type="GO" id="GO:0042593">
    <property type="term" value="P:glucose homeostasis"/>
    <property type="evidence" value="ECO:0007669"/>
    <property type="project" value="TreeGrafter"/>
</dbReference>
<dbReference type="EMBL" id="GG662793">
    <property type="protein sequence ID" value="EAR90987.1"/>
    <property type="molecule type" value="Genomic_DNA"/>
</dbReference>
<dbReference type="GO" id="GO:0009750">
    <property type="term" value="P:response to fructose"/>
    <property type="evidence" value="ECO:0007669"/>
    <property type="project" value="TreeGrafter"/>
</dbReference>
<dbReference type="Proteomes" id="UP000009168">
    <property type="component" value="Unassembled WGS sequence"/>
</dbReference>
<gene>
    <name evidence="3" type="ORF">TTHERM_00145930</name>
</gene>
<accession>I7MDU8</accession>
<dbReference type="STRING" id="312017.I7MDU8"/>
<dbReference type="Gene3D" id="3.40.50.10490">
    <property type="entry name" value="Glucose-6-phosphate isomerase like protein, domain 1"/>
    <property type="match status" value="2"/>
</dbReference>
<dbReference type="RefSeq" id="XP_001011232.1">
    <property type="nucleotide sequence ID" value="XM_001011232.1"/>
</dbReference>
<evidence type="ECO:0000256" key="1">
    <source>
        <dbReference type="ARBA" id="ARBA00023277"/>
    </source>
</evidence>
<dbReference type="GO" id="GO:0030246">
    <property type="term" value="F:carbohydrate binding"/>
    <property type="evidence" value="ECO:0007669"/>
    <property type="project" value="TreeGrafter"/>
</dbReference>
<keyword evidence="4" id="KW-1185">Reference proteome</keyword>
<dbReference type="GO" id="GO:0019899">
    <property type="term" value="F:enzyme binding"/>
    <property type="evidence" value="ECO:0007669"/>
    <property type="project" value="TreeGrafter"/>
</dbReference>
<dbReference type="GO" id="GO:0005829">
    <property type="term" value="C:cytosol"/>
    <property type="evidence" value="ECO:0007669"/>
    <property type="project" value="TreeGrafter"/>
</dbReference>
<proteinExistence type="predicted"/>
<dbReference type="GO" id="GO:0004857">
    <property type="term" value="F:enzyme inhibitor activity"/>
    <property type="evidence" value="ECO:0007669"/>
    <property type="project" value="TreeGrafter"/>
</dbReference>